<dbReference type="PANTHER" id="PTHR43286">
    <property type="entry name" value="ENDONUCLEASE III-LIKE PROTEIN 1"/>
    <property type="match status" value="1"/>
</dbReference>
<comment type="similarity">
    <text evidence="1">Belongs to the Nth/MutY family.</text>
</comment>
<dbReference type="EC" id="3.2.2.29" evidence="8"/>
<dbReference type="InterPro" id="IPR003265">
    <property type="entry name" value="HhH-GPD_domain"/>
</dbReference>
<feature type="domain" description="HhH-GPD" evidence="10">
    <location>
        <begin position="62"/>
        <end position="209"/>
    </location>
</feature>
<evidence type="ECO:0000256" key="2">
    <source>
        <dbReference type="ARBA" id="ARBA00022763"/>
    </source>
</evidence>
<dbReference type="GO" id="GO:0000703">
    <property type="term" value="F:oxidized pyrimidine nucleobase lesion DNA N-glycosylase activity"/>
    <property type="evidence" value="ECO:0007669"/>
    <property type="project" value="TreeGrafter"/>
</dbReference>
<evidence type="ECO:0000256" key="3">
    <source>
        <dbReference type="ARBA" id="ARBA00022801"/>
    </source>
</evidence>
<dbReference type="GO" id="GO:0003677">
    <property type="term" value="F:DNA binding"/>
    <property type="evidence" value="ECO:0007669"/>
    <property type="project" value="InterPro"/>
</dbReference>
<keyword evidence="11" id="KW-0540">Nuclease</keyword>
<dbReference type="GO" id="GO:0006289">
    <property type="term" value="P:nucleotide-excision repair"/>
    <property type="evidence" value="ECO:0007669"/>
    <property type="project" value="TreeGrafter"/>
</dbReference>
<dbReference type="InterPro" id="IPR023170">
    <property type="entry name" value="HhH_base_excis_C"/>
</dbReference>
<dbReference type="SMART" id="SM00465">
    <property type="entry name" value="GIYc"/>
    <property type="match status" value="1"/>
</dbReference>
<name>A0A8J7RLN8_METVO</name>
<evidence type="ECO:0000256" key="5">
    <source>
        <dbReference type="ARBA" id="ARBA00023239"/>
    </source>
</evidence>
<keyword evidence="3" id="KW-0378">Hydrolase</keyword>
<sequence>MEKTSEECNKENNKEKEYDKNFITFLNFLKENTKKEAVVNRLLHDKEDLNQRAFKILLSTVISARTKDDTTAKVSKKLFDRIKTSEDLINIDINELEEIVHPAGFYKTKAKNLKKLGSQLKDNYNNKVPNDVEELTNLAGVGRKTANLVVSLAFDNYAICVDTHVHRICNRWGYVSTDFPEETEQELRLKLPKEHWKSINNSLVIYGQDICSPTPKCNMCYDEVKAICPHYSKLTTLNDSLNKLNFKKVSKTKIPKEKGTYVLKINLKSPKKIKIGKKGKEIKFRKGDYYYIGSAMGNSLNLYNRVNRHLAEAKDKNNHWHIDYLLEFGNIKEIYIVESPEECNFAKKMFKNKNMEYVEDFGCSDCNCKSHLFYIRD</sequence>
<dbReference type="Pfam" id="PF00633">
    <property type="entry name" value="HHH"/>
    <property type="match status" value="1"/>
</dbReference>
<feature type="domain" description="GIY-YIG" evidence="9">
    <location>
        <begin position="281"/>
        <end position="376"/>
    </location>
</feature>
<evidence type="ECO:0000313" key="12">
    <source>
        <dbReference type="Proteomes" id="UP000740329"/>
    </source>
</evidence>
<organism evidence="11 12">
    <name type="scientific">Methanococcus voltae</name>
    <dbReference type="NCBI Taxonomy" id="2188"/>
    <lineage>
        <taxon>Archaea</taxon>
        <taxon>Methanobacteriati</taxon>
        <taxon>Methanobacteriota</taxon>
        <taxon>Methanomada group</taxon>
        <taxon>Methanococci</taxon>
        <taxon>Methanococcales</taxon>
        <taxon>Methanococcaceae</taxon>
        <taxon>Methanococcus</taxon>
    </lineage>
</organism>
<keyword evidence="4" id="KW-0234">DNA repair</keyword>
<dbReference type="AlphaFoldDB" id="A0A8J7RLN8"/>
<keyword evidence="11" id="KW-0255">Endonuclease</keyword>
<dbReference type="Gene3D" id="1.10.340.30">
    <property type="entry name" value="Hypothetical protein, domain 2"/>
    <property type="match status" value="1"/>
</dbReference>
<keyword evidence="2" id="KW-0227">DNA damage</keyword>
<dbReference type="InterPro" id="IPR000305">
    <property type="entry name" value="GIY-YIG_endonuc"/>
</dbReference>
<dbReference type="SUPFAM" id="SSF48150">
    <property type="entry name" value="DNA-glycosylase"/>
    <property type="match status" value="1"/>
</dbReference>
<dbReference type="Gene3D" id="1.10.1670.10">
    <property type="entry name" value="Helix-hairpin-Helix base-excision DNA repair enzymes (C-terminal)"/>
    <property type="match status" value="1"/>
</dbReference>
<dbReference type="Pfam" id="PF00730">
    <property type="entry name" value="HhH-GPD"/>
    <property type="match status" value="1"/>
</dbReference>
<evidence type="ECO:0000256" key="7">
    <source>
        <dbReference type="ARBA" id="ARBA00052915"/>
    </source>
</evidence>
<protein>
    <recommendedName>
        <fullName evidence="8">thymine-DNA glycosylase</fullName>
        <ecNumber evidence="8">3.2.2.29</ecNumber>
    </recommendedName>
</protein>
<keyword evidence="6" id="KW-0326">Glycosidase</keyword>
<keyword evidence="5 11" id="KW-0456">Lyase</keyword>
<dbReference type="FunFam" id="1.10.340.30:FF:000001">
    <property type="entry name" value="Endonuclease III"/>
    <property type="match status" value="1"/>
</dbReference>
<dbReference type="GO" id="GO:0006285">
    <property type="term" value="P:base-excision repair, AP site formation"/>
    <property type="evidence" value="ECO:0007669"/>
    <property type="project" value="TreeGrafter"/>
</dbReference>
<dbReference type="InterPro" id="IPR011257">
    <property type="entry name" value="DNA_glycosylase"/>
</dbReference>
<proteinExistence type="inferred from homology"/>
<dbReference type="OrthoDB" id="84708at2157"/>
<reference evidence="11" key="1">
    <citation type="submission" date="2021-03" db="EMBL/GenBank/DDBJ databases">
        <title>Genomic Encyclopedia of Type Strains, Phase IV (KMG-V): Genome sequencing to study the core and pangenomes of soil and plant-associated prokaryotes.</title>
        <authorList>
            <person name="Whitman W."/>
        </authorList>
    </citation>
    <scope>NUCLEOTIDE SEQUENCE</scope>
    <source>
        <strain evidence="11">C4</strain>
    </source>
</reference>
<dbReference type="PROSITE" id="PS01155">
    <property type="entry name" value="ENDONUCLEASE_III_2"/>
    <property type="match status" value="1"/>
</dbReference>
<accession>A0A8J7RLN8</accession>
<dbReference type="GO" id="GO:0003906">
    <property type="term" value="F:DNA-(apurinic or apyrimidinic site) endonuclease activity"/>
    <property type="evidence" value="ECO:0007669"/>
    <property type="project" value="TreeGrafter"/>
</dbReference>
<comment type="catalytic activity">
    <reaction evidence="7">
        <text>Hydrolyzes mismatched double-stranded DNA and polynucleotides, releasing free thymine.</text>
        <dbReference type="EC" id="3.2.2.29"/>
    </reaction>
</comment>
<evidence type="ECO:0000313" key="11">
    <source>
        <dbReference type="EMBL" id="MBP2201111.1"/>
    </source>
</evidence>
<dbReference type="SMART" id="SM00478">
    <property type="entry name" value="ENDO3c"/>
    <property type="match status" value="1"/>
</dbReference>
<dbReference type="InterPro" id="IPR002837">
    <property type="entry name" value="DUF123"/>
</dbReference>
<dbReference type="EMBL" id="JAGGMV010000001">
    <property type="protein sequence ID" value="MBP2201111.1"/>
    <property type="molecule type" value="Genomic_DNA"/>
</dbReference>
<dbReference type="InterPro" id="IPR000445">
    <property type="entry name" value="HhH_motif"/>
</dbReference>
<comment type="caution">
    <text evidence="11">The sequence shown here is derived from an EMBL/GenBank/DDBJ whole genome shotgun (WGS) entry which is preliminary data.</text>
</comment>
<dbReference type="InterPro" id="IPR004036">
    <property type="entry name" value="Endonuclease-III-like_CS2"/>
</dbReference>
<evidence type="ECO:0000256" key="4">
    <source>
        <dbReference type="ARBA" id="ARBA00023204"/>
    </source>
</evidence>
<dbReference type="CDD" id="cd10441">
    <property type="entry name" value="GIY-YIG_COG1833"/>
    <property type="match status" value="1"/>
</dbReference>
<dbReference type="GO" id="GO:0016829">
    <property type="term" value="F:lyase activity"/>
    <property type="evidence" value="ECO:0007669"/>
    <property type="project" value="UniProtKB-KW"/>
</dbReference>
<dbReference type="RefSeq" id="WP_209590575.1">
    <property type="nucleotide sequence ID" value="NZ_JAGGMU010000001.1"/>
</dbReference>
<dbReference type="GO" id="GO:0141016">
    <property type="term" value="F:G/T mismatch-specific thymine-DNA glycosylase activity"/>
    <property type="evidence" value="ECO:0007669"/>
    <property type="project" value="UniProtKB-EC"/>
</dbReference>
<dbReference type="PANTHER" id="PTHR43286:SF1">
    <property type="entry name" value="ENDONUCLEASE III-LIKE PROTEIN 1"/>
    <property type="match status" value="1"/>
</dbReference>
<evidence type="ECO:0000256" key="1">
    <source>
        <dbReference type="ARBA" id="ARBA00008343"/>
    </source>
</evidence>
<dbReference type="Proteomes" id="UP000740329">
    <property type="component" value="Unassembled WGS sequence"/>
</dbReference>
<gene>
    <name evidence="11" type="ORF">J3E07_000509</name>
</gene>
<evidence type="ECO:0000256" key="6">
    <source>
        <dbReference type="ARBA" id="ARBA00023295"/>
    </source>
</evidence>
<evidence type="ECO:0000259" key="9">
    <source>
        <dbReference type="SMART" id="SM00465"/>
    </source>
</evidence>
<evidence type="ECO:0000259" key="10">
    <source>
        <dbReference type="SMART" id="SM00478"/>
    </source>
</evidence>
<evidence type="ECO:0000256" key="8">
    <source>
        <dbReference type="ARBA" id="ARBA00066769"/>
    </source>
</evidence>
<dbReference type="Pfam" id="PF01986">
    <property type="entry name" value="DUF123"/>
    <property type="match status" value="1"/>
</dbReference>
<dbReference type="CDD" id="cd00056">
    <property type="entry name" value="ENDO3c"/>
    <property type="match status" value="1"/>
</dbReference>